<dbReference type="Pfam" id="PF00646">
    <property type="entry name" value="F-box"/>
    <property type="match status" value="1"/>
</dbReference>
<reference evidence="2" key="1">
    <citation type="submission" date="2023-12" db="EMBL/GenBank/DDBJ databases">
        <title>Genome assembly of Anisodus tanguticus.</title>
        <authorList>
            <person name="Wang Y.-J."/>
        </authorList>
    </citation>
    <scope>NUCLEOTIDE SEQUENCE</scope>
    <source>
        <strain evidence="2">KB-2021</strain>
        <tissue evidence="2">Leaf</tissue>
    </source>
</reference>
<dbReference type="EMBL" id="JAVYJV010000015">
    <property type="protein sequence ID" value="KAK4351860.1"/>
    <property type="molecule type" value="Genomic_DNA"/>
</dbReference>
<dbReference type="SUPFAM" id="SSF81383">
    <property type="entry name" value="F-box domain"/>
    <property type="match status" value="1"/>
</dbReference>
<proteinExistence type="predicted"/>
<dbReference type="Proteomes" id="UP001291623">
    <property type="component" value="Unassembled WGS sequence"/>
</dbReference>
<comment type="caution">
    <text evidence="2">The sequence shown here is derived from an EMBL/GenBank/DDBJ whole genome shotgun (WGS) entry which is preliminary data.</text>
</comment>
<organism evidence="2 3">
    <name type="scientific">Anisodus tanguticus</name>
    <dbReference type="NCBI Taxonomy" id="243964"/>
    <lineage>
        <taxon>Eukaryota</taxon>
        <taxon>Viridiplantae</taxon>
        <taxon>Streptophyta</taxon>
        <taxon>Embryophyta</taxon>
        <taxon>Tracheophyta</taxon>
        <taxon>Spermatophyta</taxon>
        <taxon>Magnoliopsida</taxon>
        <taxon>eudicotyledons</taxon>
        <taxon>Gunneridae</taxon>
        <taxon>Pentapetalae</taxon>
        <taxon>asterids</taxon>
        <taxon>lamiids</taxon>
        <taxon>Solanales</taxon>
        <taxon>Solanaceae</taxon>
        <taxon>Solanoideae</taxon>
        <taxon>Hyoscyameae</taxon>
        <taxon>Anisodus</taxon>
    </lineage>
</organism>
<evidence type="ECO:0000313" key="2">
    <source>
        <dbReference type="EMBL" id="KAK4351860.1"/>
    </source>
</evidence>
<gene>
    <name evidence="2" type="ORF">RND71_027378</name>
</gene>
<dbReference type="InterPro" id="IPR001810">
    <property type="entry name" value="F-box_dom"/>
</dbReference>
<dbReference type="InterPro" id="IPR036047">
    <property type="entry name" value="F-box-like_dom_sf"/>
</dbReference>
<evidence type="ECO:0000259" key="1">
    <source>
        <dbReference type="Pfam" id="PF00646"/>
    </source>
</evidence>
<accession>A0AAE1RGI7</accession>
<sequence length="173" mass="19521">MNISMNPVCKSSDKRVLELSEDIIIEILHRLPSKSLARFECVSIGFHCKVDDPEKDVISFTIVCYGIWFDHSSSVTIESFSFKTNVWTTINLPLDIPLRVSFLSWQKLGSAGVIDRVFCWIDMDSQIILYDSVNRRFWALQLSNDMVDGDARALGVSGGALYYALCVEAEITV</sequence>
<evidence type="ECO:0000313" key="3">
    <source>
        <dbReference type="Proteomes" id="UP001291623"/>
    </source>
</evidence>
<dbReference type="AlphaFoldDB" id="A0AAE1RGI7"/>
<keyword evidence="3" id="KW-1185">Reference proteome</keyword>
<name>A0AAE1RGI7_9SOLA</name>
<protein>
    <recommendedName>
        <fullName evidence="1">F-box domain-containing protein</fullName>
    </recommendedName>
</protein>
<feature type="domain" description="F-box" evidence="1">
    <location>
        <begin position="17"/>
        <end position="55"/>
    </location>
</feature>